<organism evidence="1 2">
    <name type="scientific">Proteus mirabilis</name>
    <dbReference type="NCBI Taxonomy" id="584"/>
    <lineage>
        <taxon>Bacteria</taxon>
        <taxon>Pseudomonadati</taxon>
        <taxon>Pseudomonadota</taxon>
        <taxon>Gammaproteobacteria</taxon>
        <taxon>Enterobacterales</taxon>
        <taxon>Morganellaceae</taxon>
        <taxon>Proteus</taxon>
    </lineage>
</organism>
<dbReference type="EC" id="3.5.2.3" evidence="1"/>
<dbReference type="GO" id="GO:0004151">
    <property type="term" value="F:dihydroorotase activity"/>
    <property type="evidence" value="ECO:0007669"/>
    <property type="project" value="UniProtKB-EC"/>
</dbReference>
<dbReference type="EMBL" id="UAUE01000007">
    <property type="protein sequence ID" value="SPY94999.1"/>
    <property type="molecule type" value="Genomic_DNA"/>
</dbReference>
<dbReference type="Gene3D" id="3.20.20.140">
    <property type="entry name" value="Metal-dependent hydrolases"/>
    <property type="match status" value="1"/>
</dbReference>
<gene>
    <name evidence="1" type="primary">pyrC_3</name>
    <name evidence="1" type="ORF">NCTC10975_01358</name>
</gene>
<dbReference type="SUPFAM" id="SSF51556">
    <property type="entry name" value="Metallo-dependent hydrolases"/>
    <property type="match status" value="1"/>
</dbReference>
<dbReference type="InterPro" id="IPR032466">
    <property type="entry name" value="Metal_Hydrolase"/>
</dbReference>
<evidence type="ECO:0000313" key="1">
    <source>
        <dbReference type="EMBL" id="SPY94999.1"/>
    </source>
</evidence>
<dbReference type="PANTHER" id="PTHR43137:SF1">
    <property type="entry name" value="DIHYDROOROTASE"/>
    <property type="match status" value="1"/>
</dbReference>
<evidence type="ECO:0000313" key="2">
    <source>
        <dbReference type="Proteomes" id="UP000251485"/>
    </source>
</evidence>
<dbReference type="GO" id="GO:0006207">
    <property type="term" value="P:'de novo' pyrimidine nucleobase biosynthetic process"/>
    <property type="evidence" value="ECO:0007669"/>
    <property type="project" value="TreeGrafter"/>
</dbReference>
<dbReference type="Proteomes" id="UP000251485">
    <property type="component" value="Unassembled WGS sequence"/>
</dbReference>
<accession>A0A2X2DH09</accession>
<dbReference type="UniPathway" id="UPA00070">
    <property type="reaction ID" value="UER00117"/>
</dbReference>
<dbReference type="GO" id="GO:0044205">
    <property type="term" value="P:'de novo' UMP biosynthetic process"/>
    <property type="evidence" value="ECO:0007669"/>
    <property type="project" value="UniProtKB-UniPathway"/>
</dbReference>
<dbReference type="GO" id="GO:0005829">
    <property type="term" value="C:cytosol"/>
    <property type="evidence" value="ECO:0007669"/>
    <property type="project" value="TreeGrafter"/>
</dbReference>
<dbReference type="PANTHER" id="PTHR43137">
    <property type="entry name" value="DIHYDROOROTASE"/>
    <property type="match status" value="1"/>
</dbReference>
<reference evidence="1 2" key="1">
    <citation type="submission" date="2018-06" db="EMBL/GenBank/DDBJ databases">
        <authorList>
            <consortium name="Pathogen Informatics"/>
            <person name="Doyle S."/>
        </authorList>
    </citation>
    <scope>NUCLEOTIDE SEQUENCE [LARGE SCALE GENOMIC DNA]</scope>
    <source>
        <strain evidence="1 2">NCTC10975</strain>
    </source>
</reference>
<keyword evidence="1" id="KW-0378">Hydrolase</keyword>
<name>A0A2X2DH09_PROMI</name>
<sequence length="143" mass="16028">MFPRSPPIEAARRYRDRIKAAIPSGDKFEPLMTCYLTDSTLPSEVEQGFLQGVFTACKLYPANATTNSSHGVSDINKIYPILSVMEKIGMPLLIHGEVTASDIDIFDREARFIDNVMAPVRKQFPALKLFLNISPPKKRHSMS</sequence>
<dbReference type="AlphaFoldDB" id="A0A2X2DH09"/>
<proteinExistence type="predicted"/>
<protein>
    <submittedName>
        <fullName evidence="1">Dihydroorotase</fullName>
        <ecNumber evidence="1">3.5.2.3</ecNumber>
    </submittedName>
</protein>
<dbReference type="InterPro" id="IPR004721">
    <property type="entry name" value="DHOdimr"/>
</dbReference>